<dbReference type="RefSeq" id="WP_310289561.1">
    <property type="nucleotide sequence ID" value="NZ_BAAAWO010000001.1"/>
</dbReference>
<name>A0ABU2BH34_9MICC</name>
<evidence type="ECO:0000313" key="3">
    <source>
        <dbReference type="Proteomes" id="UP001183817"/>
    </source>
</evidence>
<keyword evidence="3" id="KW-1185">Reference proteome</keyword>
<reference evidence="2 3" key="1">
    <citation type="submission" date="2023-07" db="EMBL/GenBank/DDBJ databases">
        <title>Sequencing the genomes of 1000 actinobacteria strains.</title>
        <authorList>
            <person name="Klenk H.-P."/>
        </authorList>
    </citation>
    <scope>NUCLEOTIDE SEQUENCE [LARGE SCALE GENOMIC DNA]</scope>
    <source>
        <strain evidence="2 3">DSM 20167</strain>
    </source>
</reference>
<accession>A0ABU2BH34</accession>
<proteinExistence type="predicted"/>
<evidence type="ECO:0008006" key="4">
    <source>
        <dbReference type="Google" id="ProtNLM"/>
    </source>
</evidence>
<feature type="compositionally biased region" description="Basic and acidic residues" evidence="1">
    <location>
        <begin position="32"/>
        <end position="46"/>
    </location>
</feature>
<feature type="region of interest" description="Disordered" evidence="1">
    <location>
        <begin position="27"/>
        <end position="46"/>
    </location>
</feature>
<evidence type="ECO:0000256" key="1">
    <source>
        <dbReference type="SAM" id="MobiDB-lite"/>
    </source>
</evidence>
<gene>
    <name evidence="2" type="ORF">J2S64_001616</name>
</gene>
<organism evidence="2 3">
    <name type="scientific">Paeniglutamicibacter sulfureus</name>
    <dbReference type="NCBI Taxonomy" id="43666"/>
    <lineage>
        <taxon>Bacteria</taxon>
        <taxon>Bacillati</taxon>
        <taxon>Actinomycetota</taxon>
        <taxon>Actinomycetes</taxon>
        <taxon>Micrococcales</taxon>
        <taxon>Micrococcaceae</taxon>
        <taxon>Paeniglutamicibacter</taxon>
    </lineage>
</organism>
<dbReference type="EMBL" id="JAVDYI010000001">
    <property type="protein sequence ID" value="MDR7357925.1"/>
    <property type="molecule type" value="Genomic_DNA"/>
</dbReference>
<protein>
    <recommendedName>
        <fullName evidence="4">Resolvase HTH domain-containing protein</fullName>
    </recommendedName>
</protein>
<comment type="caution">
    <text evidence="2">The sequence shown here is derived from an EMBL/GenBank/DDBJ whole genome shotgun (WGS) entry which is preliminary data.</text>
</comment>
<dbReference type="Proteomes" id="UP001183817">
    <property type="component" value="Unassembled WGS sequence"/>
</dbReference>
<evidence type="ECO:0000313" key="2">
    <source>
        <dbReference type="EMBL" id="MDR7357925.1"/>
    </source>
</evidence>
<sequence>MVEVLAEYSKQAHRKIDRLSTAARALQQLKSGETRPRASTGERHSQRYRIADRFSPDDLTAIAQRYVAGEQSTDLAKEHNIAKSTLLRLLAEQGIQTRQRGLTPEKER</sequence>